<organism evidence="2">
    <name type="scientific">marine metagenome</name>
    <dbReference type="NCBI Taxonomy" id="408172"/>
    <lineage>
        <taxon>unclassified sequences</taxon>
        <taxon>metagenomes</taxon>
        <taxon>ecological metagenomes</taxon>
    </lineage>
</organism>
<feature type="region of interest" description="Disordered" evidence="1">
    <location>
        <begin position="1"/>
        <end position="25"/>
    </location>
</feature>
<dbReference type="EMBL" id="UINC01023741">
    <property type="protein sequence ID" value="SVA96011.1"/>
    <property type="molecule type" value="Genomic_DNA"/>
</dbReference>
<evidence type="ECO:0000256" key="1">
    <source>
        <dbReference type="SAM" id="MobiDB-lite"/>
    </source>
</evidence>
<protein>
    <submittedName>
        <fullName evidence="2">Uncharacterized protein</fullName>
    </submittedName>
</protein>
<name>A0A382A442_9ZZZZ</name>
<gene>
    <name evidence="2" type="ORF">METZ01_LOCUS148865</name>
</gene>
<accession>A0A382A442</accession>
<dbReference type="AlphaFoldDB" id="A0A382A442"/>
<reference evidence="2" key="1">
    <citation type="submission" date="2018-05" db="EMBL/GenBank/DDBJ databases">
        <authorList>
            <person name="Lanie J.A."/>
            <person name="Ng W.-L."/>
            <person name="Kazmierczak K.M."/>
            <person name="Andrzejewski T.M."/>
            <person name="Davidsen T.M."/>
            <person name="Wayne K.J."/>
            <person name="Tettelin H."/>
            <person name="Glass J.I."/>
            <person name="Rusch D."/>
            <person name="Podicherti R."/>
            <person name="Tsui H.-C.T."/>
            <person name="Winkler M.E."/>
        </authorList>
    </citation>
    <scope>NUCLEOTIDE SEQUENCE</scope>
</reference>
<proteinExistence type="predicted"/>
<evidence type="ECO:0000313" key="2">
    <source>
        <dbReference type="EMBL" id="SVA96011.1"/>
    </source>
</evidence>
<sequence>MQRSLLDTTDLRHYNTNPVKKKEKS</sequence>